<proteinExistence type="predicted"/>
<sequence>MFCIGKSSTYDFICAYQIWASQGKSGLQGSEIFRRGEGAKVSSILLISNKLLSVAFSVFTQNPVPSEGPLSCVYERISANLIISQTQHKLTPQRKRREMSLMGVVTSKERSSWSRRNLTKRHGWASTRARDIFFELINACYDLQLQPLSLSQ</sequence>
<evidence type="ECO:0000313" key="2">
    <source>
        <dbReference type="Proteomes" id="UP001175228"/>
    </source>
</evidence>
<reference evidence="1" key="1">
    <citation type="submission" date="2023-06" db="EMBL/GenBank/DDBJ databases">
        <authorList>
            <consortium name="Lawrence Berkeley National Laboratory"/>
            <person name="Ahrendt S."/>
            <person name="Sahu N."/>
            <person name="Indic B."/>
            <person name="Wong-Bajracharya J."/>
            <person name="Merenyi Z."/>
            <person name="Ke H.-M."/>
            <person name="Monk M."/>
            <person name="Kocsube S."/>
            <person name="Drula E."/>
            <person name="Lipzen A."/>
            <person name="Balint B."/>
            <person name="Henrissat B."/>
            <person name="Andreopoulos B."/>
            <person name="Martin F.M."/>
            <person name="Harder C.B."/>
            <person name="Rigling D."/>
            <person name="Ford K.L."/>
            <person name="Foster G.D."/>
            <person name="Pangilinan J."/>
            <person name="Papanicolaou A."/>
            <person name="Barry K."/>
            <person name="LaButti K."/>
            <person name="Viragh M."/>
            <person name="Koriabine M."/>
            <person name="Yan M."/>
            <person name="Riley R."/>
            <person name="Champramary S."/>
            <person name="Plett K.L."/>
            <person name="Tsai I.J."/>
            <person name="Slot J."/>
            <person name="Sipos G."/>
            <person name="Plett J."/>
            <person name="Nagy L.G."/>
            <person name="Grigoriev I.V."/>
        </authorList>
    </citation>
    <scope>NUCLEOTIDE SEQUENCE</scope>
    <source>
        <strain evidence="1">HWK02</strain>
    </source>
</reference>
<organism evidence="1 2">
    <name type="scientific">Armillaria luteobubalina</name>
    <dbReference type="NCBI Taxonomy" id="153913"/>
    <lineage>
        <taxon>Eukaryota</taxon>
        <taxon>Fungi</taxon>
        <taxon>Dikarya</taxon>
        <taxon>Basidiomycota</taxon>
        <taxon>Agaricomycotina</taxon>
        <taxon>Agaricomycetes</taxon>
        <taxon>Agaricomycetidae</taxon>
        <taxon>Agaricales</taxon>
        <taxon>Marasmiineae</taxon>
        <taxon>Physalacriaceae</taxon>
        <taxon>Armillaria</taxon>
    </lineage>
</organism>
<evidence type="ECO:0000313" key="1">
    <source>
        <dbReference type="EMBL" id="KAK0497576.1"/>
    </source>
</evidence>
<keyword evidence="2" id="KW-1185">Reference proteome</keyword>
<accession>A0AA39TQE1</accession>
<dbReference type="EMBL" id="JAUEPU010000013">
    <property type="protein sequence ID" value="KAK0497576.1"/>
    <property type="molecule type" value="Genomic_DNA"/>
</dbReference>
<comment type="caution">
    <text evidence="1">The sequence shown here is derived from an EMBL/GenBank/DDBJ whole genome shotgun (WGS) entry which is preliminary data.</text>
</comment>
<protein>
    <submittedName>
        <fullName evidence="1">Uncharacterized protein</fullName>
    </submittedName>
</protein>
<name>A0AA39TQE1_9AGAR</name>
<dbReference type="Proteomes" id="UP001175228">
    <property type="component" value="Unassembled WGS sequence"/>
</dbReference>
<gene>
    <name evidence="1" type="ORF">EDD18DRAFT_159582</name>
</gene>
<dbReference type="AlphaFoldDB" id="A0AA39TQE1"/>